<reference evidence="1" key="2">
    <citation type="submission" date="2020-09" db="EMBL/GenBank/DDBJ databases">
        <authorList>
            <person name="Sun Q."/>
            <person name="Zhou Y."/>
        </authorList>
    </citation>
    <scope>NUCLEOTIDE SEQUENCE</scope>
    <source>
        <strain evidence="1">CGMCC 1.14988</strain>
    </source>
</reference>
<gene>
    <name evidence="1" type="ORF">GCM10011354_21240</name>
</gene>
<dbReference type="InterPro" id="IPR011195">
    <property type="entry name" value="UCP010256"/>
</dbReference>
<sequence>MDERVADVLAEGPPPVNGLLQRVLDFVQALRRAGVGPTQSEAIDAVRTLPHLDLLDRTQLREALAAVTVTSVTHRRAFDDLFALYFPARPAGDGSDRAVEDAGDGDGELDPESYLDELLDRLMEGDEETIRQMARLAVDQFGRVEGRDGGVSYFQYKVFRAVDLQQLLRDMLGRTVDDAEQLTPLQERLHRDEFEARLRAFRQEVEAEIRRRAAADRGLEQVADRMTRPPVEELDFFHLSVEDQAALRAQIRPLARKLASRVSVKRRQGKDGRLDVRRTVRESLSTGGVPFDPHFRPRRPHKPELFVICDVSGSVASFARFTLLLVHALQEQFSKVRSFAFIDTLDEVTRLFERGDPTDAMQRMLAEAELVWLDGHSDYGHSLERFHTRYARDLTPRSTVLILGDARNNYRQANAWVLQDLARRARRVYWLNPEPIQFWDTGDSISSSYARFVEDMVEVRNLKQLATFVERIA</sequence>
<evidence type="ECO:0000313" key="2">
    <source>
        <dbReference type="Proteomes" id="UP000650511"/>
    </source>
</evidence>
<evidence type="ECO:0000313" key="1">
    <source>
        <dbReference type="EMBL" id="GGI06867.1"/>
    </source>
</evidence>
<comment type="caution">
    <text evidence="1">The sequence shown here is derived from an EMBL/GenBank/DDBJ whole genome shotgun (WGS) entry which is preliminary data.</text>
</comment>
<dbReference type="RefSeq" id="WP_205745479.1">
    <property type="nucleotide sequence ID" value="NZ_BMHA01000007.1"/>
</dbReference>
<dbReference type="InterPro" id="IPR008912">
    <property type="entry name" value="Uncharacterised_CoxE"/>
</dbReference>
<name>A0A8J3A8H1_9ACTN</name>
<dbReference type="Proteomes" id="UP000650511">
    <property type="component" value="Unassembled WGS sequence"/>
</dbReference>
<accession>A0A8J3A8H1</accession>
<protein>
    <submittedName>
        <fullName evidence="1">VWA domain-containing protein</fullName>
    </submittedName>
</protein>
<dbReference type="PIRSF" id="PIRSF010256">
    <property type="entry name" value="CoxE_vWa"/>
    <property type="match status" value="1"/>
</dbReference>
<keyword evidence="2" id="KW-1185">Reference proteome</keyword>
<dbReference type="EMBL" id="BMHA01000007">
    <property type="protein sequence ID" value="GGI06867.1"/>
    <property type="molecule type" value="Genomic_DNA"/>
</dbReference>
<dbReference type="PANTHER" id="PTHR39338:SF5">
    <property type="entry name" value="BLR6139 PROTEIN"/>
    <property type="match status" value="1"/>
</dbReference>
<dbReference type="AlphaFoldDB" id="A0A8J3A8H1"/>
<proteinExistence type="predicted"/>
<dbReference type="PANTHER" id="PTHR39338">
    <property type="entry name" value="BLL5662 PROTEIN-RELATED"/>
    <property type="match status" value="1"/>
</dbReference>
<organism evidence="1 2">
    <name type="scientific">Egicoccus halophilus</name>
    <dbReference type="NCBI Taxonomy" id="1670830"/>
    <lineage>
        <taxon>Bacteria</taxon>
        <taxon>Bacillati</taxon>
        <taxon>Actinomycetota</taxon>
        <taxon>Nitriliruptoria</taxon>
        <taxon>Egicoccales</taxon>
        <taxon>Egicoccaceae</taxon>
        <taxon>Egicoccus</taxon>
    </lineage>
</organism>
<dbReference type="Pfam" id="PF05762">
    <property type="entry name" value="VWA_CoxE"/>
    <property type="match status" value="1"/>
</dbReference>
<reference evidence="1" key="1">
    <citation type="journal article" date="2014" name="Int. J. Syst. Evol. Microbiol.">
        <title>Complete genome sequence of Corynebacterium casei LMG S-19264T (=DSM 44701T), isolated from a smear-ripened cheese.</title>
        <authorList>
            <consortium name="US DOE Joint Genome Institute (JGI-PGF)"/>
            <person name="Walter F."/>
            <person name="Albersmeier A."/>
            <person name="Kalinowski J."/>
            <person name="Ruckert C."/>
        </authorList>
    </citation>
    <scope>NUCLEOTIDE SEQUENCE</scope>
    <source>
        <strain evidence="1">CGMCC 1.14988</strain>
    </source>
</reference>